<sequence>MKKKKNNTKEKLEKPRKKISELIDELAYINENENIRNSKKFLEDLYLLEQE</sequence>
<proteinExistence type="predicted"/>
<name>A0AAU6WPB1_9FLAO</name>
<accession>A0AAU6WPB1</accession>
<keyword evidence="2" id="KW-1185">Reference proteome</keyword>
<evidence type="ECO:0000313" key="2">
    <source>
        <dbReference type="Proteomes" id="UP001463665"/>
    </source>
</evidence>
<organism evidence="1 2">
    <name type="scientific">Chryseobacterium endophyticum</name>
    <dbReference type="NCBI Taxonomy" id="1854762"/>
    <lineage>
        <taxon>Bacteria</taxon>
        <taxon>Pseudomonadati</taxon>
        <taxon>Bacteroidota</taxon>
        <taxon>Flavobacteriia</taxon>
        <taxon>Flavobacteriales</taxon>
        <taxon>Weeksellaceae</taxon>
        <taxon>Chryseobacterium group</taxon>
        <taxon>Chryseobacterium</taxon>
    </lineage>
</organism>
<dbReference type="RefSeq" id="WP_345766087.1">
    <property type="nucleotide sequence ID" value="NZ_CP154834.1"/>
</dbReference>
<dbReference type="EMBL" id="CP154834">
    <property type="protein sequence ID" value="XAO73672.1"/>
    <property type="molecule type" value="Genomic_DNA"/>
</dbReference>
<evidence type="ECO:0000313" key="1">
    <source>
        <dbReference type="EMBL" id="XAO73672.1"/>
    </source>
</evidence>
<protein>
    <submittedName>
        <fullName evidence="1">Uncharacterized protein</fullName>
    </submittedName>
</protein>
<dbReference type="Proteomes" id="UP001463665">
    <property type="component" value="Chromosome"/>
</dbReference>
<reference evidence="1 2" key="1">
    <citation type="submission" date="2024-04" db="EMBL/GenBank/DDBJ databases">
        <title>Genome sequencing and assembly of rice foliar adapted Chryseobacterium endophyticum OsEnb-ALM-A6.</title>
        <authorList>
            <person name="Kumar S."/>
            <person name="Javed M."/>
            <person name="Chouhan V."/>
            <person name="Charishma K."/>
            <person name="Patel A."/>
            <person name="Kumar M."/>
            <person name="Sahu K.P."/>
            <person name="Kumar A."/>
        </authorList>
    </citation>
    <scope>NUCLEOTIDE SEQUENCE [LARGE SCALE GENOMIC DNA]</scope>
    <source>
        <strain evidence="1 2">OsEnb-ALM-A6</strain>
    </source>
</reference>
<gene>
    <name evidence="1" type="ORF">AAFP95_18420</name>
</gene>
<dbReference type="AlphaFoldDB" id="A0AAU6WPB1"/>